<dbReference type="PANTHER" id="PTHR23416">
    <property type="entry name" value="SIALIC ACID SYNTHASE-RELATED"/>
    <property type="match status" value="1"/>
</dbReference>
<comment type="caution">
    <text evidence="1">The sequence shown here is derived from an EMBL/GenBank/DDBJ whole genome shotgun (WGS) entry which is preliminary data.</text>
</comment>
<name>A0ABN0RHY2_9LIST</name>
<gene>
    <name evidence="1" type="ORF">MFLO_02973</name>
</gene>
<dbReference type="RefSeq" id="WP_036096186.1">
    <property type="nucleotide sequence ID" value="NZ_AODF01000004.1"/>
</dbReference>
<organism evidence="1 2">
    <name type="scientific">Listeria floridensis FSL S10-1187</name>
    <dbReference type="NCBI Taxonomy" id="1265817"/>
    <lineage>
        <taxon>Bacteria</taxon>
        <taxon>Bacillati</taxon>
        <taxon>Bacillota</taxon>
        <taxon>Bacilli</taxon>
        <taxon>Bacillales</taxon>
        <taxon>Listeriaceae</taxon>
        <taxon>Listeria</taxon>
    </lineage>
</organism>
<dbReference type="SUPFAM" id="SSF51161">
    <property type="entry name" value="Trimeric LpxA-like enzymes"/>
    <property type="match status" value="1"/>
</dbReference>
<dbReference type="InterPro" id="IPR011004">
    <property type="entry name" value="Trimer_LpxA-like_sf"/>
</dbReference>
<keyword evidence="2" id="KW-1185">Reference proteome</keyword>
<accession>A0ABN0RHY2</accession>
<dbReference type="EMBL" id="AODF01000004">
    <property type="protein sequence ID" value="EUJ33471.1"/>
    <property type="molecule type" value="Genomic_DNA"/>
</dbReference>
<protein>
    <submittedName>
        <fullName evidence="1">Acetyltransferase</fullName>
    </submittedName>
</protein>
<sequence length="271" mass="30655">MEIVANYEDTANVSQNYIHLNETEDSVFSNSKITFHGTGNVLFVEDGAKLMGTQITFFGNNSVIYLGKSIWNYRLAVHVYHSSVLHFGQNNSFNGLCRIILSERKHLFIGDDNMFSSEIMFRNADPHLIYDADSKSRINPSQSIFIGDHVWVGQDVRFLKGAQMGSGSVAAGFAIVTKKFPSNVIAGGNPAKVLKRNTFWTRPCVHAFTEEDTAQSLENDTDEFVYDAKQDTLSFKELDVFFDSSESPREKLRFLQEMKEKKTKNRFFIGG</sequence>
<evidence type="ECO:0000313" key="1">
    <source>
        <dbReference type="EMBL" id="EUJ33471.1"/>
    </source>
</evidence>
<dbReference type="PANTHER" id="PTHR23416:SF78">
    <property type="entry name" value="LIPOPOLYSACCHARIDE BIOSYNTHESIS O-ACETYL TRANSFERASE WBBJ-RELATED"/>
    <property type="match status" value="1"/>
</dbReference>
<proteinExistence type="predicted"/>
<dbReference type="Proteomes" id="UP000019249">
    <property type="component" value="Unassembled WGS sequence"/>
</dbReference>
<reference evidence="1 2" key="1">
    <citation type="journal article" date="2014" name="Int. J. Syst. Evol. Microbiol.">
        <title>Listeria floridensis sp. nov., Listeria aquatica sp. nov., Listeria cornellensis sp. nov., Listeria riparia sp. nov. and Listeria grandensis sp. nov., from agricultural and natural environments.</title>
        <authorList>
            <person name="den Bakker H.C."/>
            <person name="Warchocki S."/>
            <person name="Wright E.M."/>
            <person name="Allred A.F."/>
            <person name="Ahlstrom C."/>
            <person name="Manuel C.S."/>
            <person name="Stasiewicz M.J."/>
            <person name="Burrell A."/>
            <person name="Roof S."/>
            <person name="Strawn L."/>
            <person name="Fortes E.D."/>
            <person name="Nightingale K.K."/>
            <person name="Kephart D."/>
            <person name="Wiedmann M."/>
        </authorList>
    </citation>
    <scope>NUCLEOTIDE SEQUENCE [LARGE SCALE GENOMIC DNA]</scope>
    <source>
        <strain evidence="1 2">FSL S10-1187</strain>
    </source>
</reference>
<dbReference type="CDD" id="cd04647">
    <property type="entry name" value="LbH_MAT_like"/>
    <property type="match status" value="1"/>
</dbReference>
<dbReference type="InterPro" id="IPR051159">
    <property type="entry name" value="Hexapeptide_acetyltransf"/>
</dbReference>
<evidence type="ECO:0000313" key="2">
    <source>
        <dbReference type="Proteomes" id="UP000019249"/>
    </source>
</evidence>
<dbReference type="Gene3D" id="2.160.10.10">
    <property type="entry name" value="Hexapeptide repeat proteins"/>
    <property type="match status" value="1"/>
</dbReference>